<dbReference type="GO" id="GO:0006355">
    <property type="term" value="P:regulation of DNA-templated transcription"/>
    <property type="evidence" value="ECO:0007669"/>
    <property type="project" value="InterPro"/>
</dbReference>
<evidence type="ECO:0000256" key="4">
    <source>
        <dbReference type="ARBA" id="ARBA00022679"/>
    </source>
</evidence>
<proteinExistence type="predicted"/>
<evidence type="ECO:0000313" key="11">
    <source>
        <dbReference type="EMBL" id="QTA89550.1"/>
    </source>
</evidence>
<dbReference type="PROSITE" id="PS50109">
    <property type="entry name" value="HIS_KIN"/>
    <property type="match status" value="1"/>
</dbReference>
<dbReference type="CDD" id="cd00082">
    <property type="entry name" value="HisKA"/>
    <property type="match status" value="1"/>
</dbReference>
<comment type="catalytic activity">
    <reaction evidence="1">
        <text>ATP + protein L-histidine = ADP + protein N-phospho-L-histidine.</text>
        <dbReference type="EC" id="2.7.13.3"/>
    </reaction>
</comment>
<dbReference type="NCBIfam" id="TIGR00229">
    <property type="entry name" value="sensory_box"/>
    <property type="match status" value="4"/>
</dbReference>
<dbReference type="Gene3D" id="3.30.450.20">
    <property type="entry name" value="PAS domain"/>
    <property type="match status" value="5"/>
</dbReference>
<evidence type="ECO:0000259" key="9">
    <source>
        <dbReference type="PROSITE" id="PS50112"/>
    </source>
</evidence>
<keyword evidence="12" id="KW-1185">Reference proteome</keyword>
<evidence type="ECO:0000313" key="12">
    <source>
        <dbReference type="Proteomes" id="UP000663722"/>
    </source>
</evidence>
<dbReference type="InterPro" id="IPR003594">
    <property type="entry name" value="HATPase_dom"/>
</dbReference>
<dbReference type="InterPro" id="IPR036890">
    <property type="entry name" value="HATPase_C_sf"/>
</dbReference>
<dbReference type="RefSeq" id="WP_207678120.1">
    <property type="nucleotide sequence ID" value="NZ_CP061800.1"/>
</dbReference>
<keyword evidence="3" id="KW-0597">Phosphoprotein</keyword>
<dbReference type="EMBL" id="CP061800">
    <property type="protein sequence ID" value="QTA89550.1"/>
    <property type="molecule type" value="Genomic_DNA"/>
</dbReference>
<dbReference type="InterPro" id="IPR004358">
    <property type="entry name" value="Sig_transdc_His_kin-like_C"/>
</dbReference>
<accession>A0A975GQ57</accession>
<dbReference type="Pfam" id="PF13188">
    <property type="entry name" value="PAS_8"/>
    <property type="match status" value="2"/>
</dbReference>
<evidence type="ECO:0000256" key="7">
    <source>
        <dbReference type="SAM" id="Phobius"/>
    </source>
</evidence>
<feature type="domain" description="PAC" evidence="10">
    <location>
        <begin position="791"/>
        <end position="847"/>
    </location>
</feature>
<dbReference type="PANTHER" id="PTHR43304">
    <property type="entry name" value="PHYTOCHROME-LIKE PROTEIN CPH1"/>
    <property type="match status" value="1"/>
</dbReference>
<evidence type="ECO:0000256" key="5">
    <source>
        <dbReference type="ARBA" id="ARBA00022777"/>
    </source>
</evidence>
<keyword evidence="7" id="KW-0812">Transmembrane</keyword>
<dbReference type="PRINTS" id="PR00344">
    <property type="entry name" value="BCTRLSENSOR"/>
</dbReference>
<dbReference type="InterPro" id="IPR029016">
    <property type="entry name" value="GAF-like_dom_sf"/>
</dbReference>
<dbReference type="PROSITE" id="PS50112">
    <property type="entry name" value="PAS"/>
    <property type="match status" value="3"/>
</dbReference>
<keyword evidence="5" id="KW-0418">Kinase</keyword>
<dbReference type="PANTHER" id="PTHR43304:SF1">
    <property type="entry name" value="PAC DOMAIN-CONTAINING PROTEIN"/>
    <property type="match status" value="1"/>
</dbReference>
<dbReference type="SUPFAM" id="SSF47384">
    <property type="entry name" value="Homodimeric domain of signal transducing histidine kinase"/>
    <property type="match status" value="1"/>
</dbReference>
<reference evidence="11" key="1">
    <citation type="journal article" date="2021" name="Microb. Physiol.">
        <title>Proteogenomic Insights into the Physiology of Marine, Sulfate-Reducing, Filamentous Desulfonema limicola and Desulfonema magnum.</title>
        <authorList>
            <person name="Schnaars V."/>
            <person name="Wohlbrand L."/>
            <person name="Scheve S."/>
            <person name="Hinrichs C."/>
            <person name="Reinhardt R."/>
            <person name="Rabus R."/>
        </authorList>
    </citation>
    <scope>NUCLEOTIDE SEQUENCE</scope>
    <source>
        <strain evidence="11">4be13</strain>
    </source>
</reference>
<keyword evidence="7" id="KW-0472">Membrane</keyword>
<keyword evidence="4" id="KW-0808">Transferase</keyword>
<gene>
    <name evidence="11" type="ORF">dnm_056060</name>
</gene>
<keyword evidence="7" id="KW-1133">Transmembrane helix</keyword>
<dbReference type="Pfam" id="PF00989">
    <property type="entry name" value="PAS"/>
    <property type="match status" value="1"/>
</dbReference>
<dbReference type="CDD" id="cd00130">
    <property type="entry name" value="PAS"/>
    <property type="match status" value="3"/>
</dbReference>
<dbReference type="SUPFAM" id="SSF55781">
    <property type="entry name" value="GAF domain-like"/>
    <property type="match status" value="1"/>
</dbReference>
<evidence type="ECO:0000256" key="3">
    <source>
        <dbReference type="ARBA" id="ARBA00022553"/>
    </source>
</evidence>
<feature type="coiled-coil region" evidence="6">
    <location>
        <begin position="661"/>
        <end position="720"/>
    </location>
</feature>
<feature type="domain" description="PAS" evidence="9">
    <location>
        <begin position="848"/>
        <end position="889"/>
    </location>
</feature>
<dbReference type="InterPro" id="IPR052162">
    <property type="entry name" value="Sensor_kinase/Photoreceptor"/>
</dbReference>
<dbReference type="Gene3D" id="3.30.565.10">
    <property type="entry name" value="Histidine kinase-like ATPase, C-terminal domain"/>
    <property type="match status" value="1"/>
</dbReference>
<name>A0A975GQ57_9BACT</name>
<dbReference type="KEGG" id="dmm:dnm_056060"/>
<dbReference type="SMART" id="SM00387">
    <property type="entry name" value="HATPase_c"/>
    <property type="match status" value="1"/>
</dbReference>
<dbReference type="InterPro" id="IPR013767">
    <property type="entry name" value="PAS_fold"/>
</dbReference>
<feature type="transmembrane region" description="Helical" evidence="7">
    <location>
        <begin position="38"/>
        <end position="57"/>
    </location>
</feature>
<dbReference type="Pfam" id="PF13426">
    <property type="entry name" value="PAS_9"/>
    <property type="match status" value="1"/>
</dbReference>
<dbReference type="Gene3D" id="1.10.287.130">
    <property type="match status" value="1"/>
</dbReference>
<dbReference type="InterPro" id="IPR013655">
    <property type="entry name" value="PAS_fold_3"/>
</dbReference>
<dbReference type="InterPro" id="IPR000014">
    <property type="entry name" value="PAS"/>
</dbReference>
<evidence type="ECO:0000259" key="8">
    <source>
        <dbReference type="PROSITE" id="PS50109"/>
    </source>
</evidence>
<evidence type="ECO:0000256" key="6">
    <source>
        <dbReference type="SAM" id="Coils"/>
    </source>
</evidence>
<dbReference type="SMART" id="SM00388">
    <property type="entry name" value="HisKA"/>
    <property type="match status" value="1"/>
</dbReference>
<dbReference type="GO" id="GO:0000155">
    <property type="term" value="F:phosphorelay sensor kinase activity"/>
    <property type="evidence" value="ECO:0007669"/>
    <property type="project" value="InterPro"/>
</dbReference>
<dbReference type="InterPro" id="IPR035965">
    <property type="entry name" value="PAS-like_dom_sf"/>
</dbReference>
<dbReference type="SUPFAM" id="SSF55874">
    <property type="entry name" value="ATPase domain of HSP90 chaperone/DNA topoisomerase II/histidine kinase"/>
    <property type="match status" value="1"/>
</dbReference>
<dbReference type="InterPro" id="IPR005467">
    <property type="entry name" value="His_kinase_dom"/>
</dbReference>
<dbReference type="SMART" id="SM00091">
    <property type="entry name" value="PAS"/>
    <property type="match status" value="5"/>
</dbReference>
<dbReference type="InterPro" id="IPR036097">
    <property type="entry name" value="HisK_dim/P_sf"/>
</dbReference>
<dbReference type="Pfam" id="PF02518">
    <property type="entry name" value="HATPase_c"/>
    <property type="match status" value="1"/>
</dbReference>
<evidence type="ECO:0000259" key="10">
    <source>
        <dbReference type="PROSITE" id="PS50113"/>
    </source>
</evidence>
<keyword evidence="6" id="KW-0175">Coiled coil</keyword>
<dbReference type="Proteomes" id="UP000663722">
    <property type="component" value="Chromosome"/>
</dbReference>
<protein>
    <recommendedName>
        <fullName evidence="2">histidine kinase</fullName>
        <ecNumber evidence="2">2.7.13.3</ecNumber>
    </recommendedName>
</protein>
<evidence type="ECO:0000256" key="1">
    <source>
        <dbReference type="ARBA" id="ARBA00000085"/>
    </source>
</evidence>
<sequence>MMKQRFGKQNNTFRIALMSVLLAGACILTYYFHSILKTGTVFTHLFYFPIILASLWWKRKGLFVALFLGIIFLSGNLIFTSDSLGADDYFRSLIFISISLLVSGLSEQIEKSEKILQEQANALTVRVKALDCLYGISKLWENPDISFEVFLQKAVSLIPLAWQYPRISCARISVSTHEYKTENFQETPWKKTTDIMASGSRIGILEVFYPESAPEEEEGIFLNEERRLLNAIARRLGRAIEHEQAKALLKQERDAFSSVLEESPYGIVLIDETDQYLYINPEFNKITGYTLEDIPSRKQWFEKAYPNPDVRAEITELWKKDRNRKRGEHEFSIVCKDGVIKDIYMRAIWLDNGRVFITLQDITYQKQSQAKIEHLVAVLDAIRNVNQLITREKNSEKLLNGACNNLTKNRGYRNAWIALSDNAGGFPTFAEDGLGDDFLLMKERLTHGNPPRCAQLSLNQSDIVITENPSACPDCPLSNISPEAMGTMTIRLAFQKKVYGFLVVSTPRELLTDDEEKFLFRELAEDIAYALNSIDQEAERKHMERILMESDRRWRLLFNSANDALIVHRLTENGALKNFMEANDRAYEMFGYTREEFLSLSHNDITASECMEKLPVLIKDLFTYGHILFEIVLRTKYNKKIQAEVNATLFDFRGQTSALSVVRDISERKKHEAELKRYQNQLEKKVKKRTSELTQAIDQLQKEIAERRDMEKALKASEKKYSMLVKNSPDIIYLLDAEGNFVFVGGAAESLLEFTSDQLIGKHFSFIIWPEDLEKSRWYVNERRTGERASKRAEVRFITKTGYIIAELNAVGIYDKAVSEKNKTFMGTYGVARDVTLRKKAEEALRESEERFRTLVENAPIGLCISSSGGIVEYYNPKFVEIFGYTTEDTPDFRSWLQKAYPDKKYRKKVISAWKKNLKIKHHVQAVVFKVVCQDGQNKTISFNSVNLKNGKYVITFEDITTQAKARQRIQKGRAIFQAALDAISDPLMMLDQDMSVQMLNHAAIKYYQISELNKIIKQPCFKSLRRETNLCRGCKIALVVQKGEHKSFEQKSLIYPDNYEQITIYPLQKAEAHGMTGAMVRISDITEKRKTQEQLIRADRLSSLGQLSGGIAHEIRNPLSGISLFLDILCDPNKFDRTDQEAEILEEIRVNVNRISEIIKQVLNFARSPMESKDLIVINGIIDEILKLWFAKILKSDIHLETNLDPELPQILGDTIQLQQVMNNLILNAVEAMENGGKLIISTCRGASSVYENREVVCVKVEDTGCGLDSKDLENIFNPFFTTKSTGTGLGLPISHNIIEKHGGIISVMSEHNSGTIFTVEIPAYVGSEPPGVAENSMTILS</sequence>
<feature type="domain" description="Histidine kinase" evidence="8">
    <location>
        <begin position="1111"/>
        <end position="1327"/>
    </location>
</feature>
<feature type="transmembrane region" description="Helical" evidence="7">
    <location>
        <begin position="62"/>
        <end position="79"/>
    </location>
</feature>
<dbReference type="Pfam" id="PF08447">
    <property type="entry name" value="PAS_3"/>
    <property type="match status" value="1"/>
</dbReference>
<dbReference type="InterPro" id="IPR003661">
    <property type="entry name" value="HisK_dim/P_dom"/>
</dbReference>
<dbReference type="PROSITE" id="PS50113">
    <property type="entry name" value="PAC"/>
    <property type="match status" value="1"/>
</dbReference>
<dbReference type="SUPFAM" id="SSF55785">
    <property type="entry name" value="PYP-like sensor domain (PAS domain)"/>
    <property type="match status" value="5"/>
</dbReference>
<dbReference type="Gene3D" id="3.30.450.40">
    <property type="match status" value="1"/>
</dbReference>
<dbReference type="PROSITE" id="PS51257">
    <property type="entry name" value="PROKAR_LIPOPROTEIN"/>
    <property type="match status" value="1"/>
</dbReference>
<dbReference type="InterPro" id="IPR000700">
    <property type="entry name" value="PAS-assoc_C"/>
</dbReference>
<evidence type="ECO:0000256" key="2">
    <source>
        <dbReference type="ARBA" id="ARBA00012438"/>
    </source>
</evidence>
<dbReference type="Pfam" id="PF00512">
    <property type="entry name" value="HisKA"/>
    <property type="match status" value="1"/>
</dbReference>
<dbReference type="EC" id="2.7.13.3" evidence="2"/>
<feature type="transmembrane region" description="Helical" evidence="7">
    <location>
        <begin position="12"/>
        <end position="32"/>
    </location>
</feature>
<feature type="domain" description="PAS" evidence="9">
    <location>
        <begin position="717"/>
        <end position="774"/>
    </location>
</feature>
<feature type="domain" description="PAS" evidence="9">
    <location>
        <begin position="252"/>
        <end position="307"/>
    </location>
</feature>
<organism evidence="11 12">
    <name type="scientific">Desulfonema magnum</name>
    <dbReference type="NCBI Taxonomy" id="45655"/>
    <lineage>
        <taxon>Bacteria</taxon>
        <taxon>Pseudomonadati</taxon>
        <taxon>Thermodesulfobacteriota</taxon>
        <taxon>Desulfobacteria</taxon>
        <taxon>Desulfobacterales</taxon>
        <taxon>Desulfococcaceae</taxon>
        <taxon>Desulfonema</taxon>
    </lineage>
</organism>